<dbReference type="STRING" id="661478.OP10G_4595"/>
<accession>A0A068NWR8</accession>
<name>A0A068NWR8_FIMGI</name>
<proteinExistence type="predicted"/>
<protein>
    <submittedName>
        <fullName evidence="1">Uncharacterized protein</fullName>
    </submittedName>
</protein>
<reference evidence="1 2" key="1">
    <citation type="journal article" date="2014" name="PLoS ONE">
        <title>The first complete genome sequence of the class fimbriimonadia in the phylum armatimonadetes.</title>
        <authorList>
            <person name="Hu Z.Y."/>
            <person name="Wang Y.Z."/>
            <person name="Im W.T."/>
            <person name="Wang S.Y."/>
            <person name="Zhao G.P."/>
            <person name="Zheng H.J."/>
            <person name="Quan Z.X."/>
        </authorList>
    </citation>
    <scope>NUCLEOTIDE SEQUENCE [LARGE SCALE GENOMIC DNA]</scope>
    <source>
        <strain evidence="1">Gsoil 348</strain>
    </source>
</reference>
<evidence type="ECO:0000313" key="1">
    <source>
        <dbReference type="EMBL" id="AIE87963.1"/>
    </source>
</evidence>
<dbReference type="KEGG" id="fgi:OP10G_4595"/>
<dbReference type="AlphaFoldDB" id="A0A068NWR8"/>
<evidence type="ECO:0000313" key="2">
    <source>
        <dbReference type="Proteomes" id="UP000027982"/>
    </source>
</evidence>
<gene>
    <name evidence="1" type="ORF">OP10G_4595</name>
</gene>
<dbReference type="HOGENOM" id="CLU_2953716_0_0_0"/>
<dbReference type="EMBL" id="CP007139">
    <property type="protein sequence ID" value="AIE87963.1"/>
    <property type="molecule type" value="Genomic_DNA"/>
</dbReference>
<organism evidence="1 2">
    <name type="scientific">Fimbriimonas ginsengisoli Gsoil 348</name>
    <dbReference type="NCBI Taxonomy" id="661478"/>
    <lineage>
        <taxon>Bacteria</taxon>
        <taxon>Bacillati</taxon>
        <taxon>Armatimonadota</taxon>
        <taxon>Fimbriimonadia</taxon>
        <taxon>Fimbriimonadales</taxon>
        <taxon>Fimbriimonadaceae</taxon>
        <taxon>Fimbriimonas</taxon>
    </lineage>
</organism>
<keyword evidence="2" id="KW-1185">Reference proteome</keyword>
<sequence>MCSRCNRAKGFGDPSYVLNPSGLDELAERVASPQPIRVCDDAETWDWRAYLTRRNHTHP</sequence>
<dbReference type="Proteomes" id="UP000027982">
    <property type="component" value="Chromosome"/>
</dbReference>